<evidence type="ECO:0000256" key="1">
    <source>
        <dbReference type="ARBA" id="ARBA00004370"/>
    </source>
</evidence>
<protein>
    <submittedName>
        <fullName evidence="4">Outer membrane protein/protective antigen OMA87-like protein</fullName>
    </submittedName>
</protein>
<keyword evidence="5" id="KW-1185">Reference proteome</keyword>
<evidence type="ECO:0000259" key="3">
    <source>
        <dbReference type="Pfam" id="PF01103"/>
    </source>
</evidence>
<dbReference type="AlphaFoldDB" id="I5C155"/>
<dbReference type="Gene3D" id="2.40.160.50">
    <property type="entry name" value="membrane protein fhac: a member of the omp85/tpsb transporter family"/>
    <property type="match status" value="1"/>
</dbReference>
<proteinExistence type="predicted"/>
<comment type="caution">
    <text evidence="4">The sequence shown here is derived from an EMBL/GenBank/DDBJ whole genome shotgun (WGS) entry which is preliminary data.</text>
</comment>
<name>I5C155_9BACT</name>
<gene>
    <name evidence="4" type="ORF">A3SI_12928</name>
</gene>
<dbReference type="OrthoDB" id="9771071at2"/>
<dbReference type="GO" id="GO:0019867">
    <property type="term" value="C:outer membrane"/>
    <property type="evidence" value="ECO:0007669"/>
    <property type="project" value="InterPro"/>
</dbReference>
<dbReference type="Proteomes" id="UP000005551">
    <property type="component" value="Unassembled WGS sequence"/>
</dbReference>
<keyword evidence="2" id="KW-0472">Membrane</keyword>
<dbReference type="Pfam" id="PF01103">
    <property type="entry name" value="Omp85"/>
    <property type="match status" value="1"/>
</dbReference>
<evidence type="ECO:0000256" key="2">
    <source>
        <dbReference type="ARBA" id="ARBA00023136"/>
    </source>
</evidence>
<feature type="domain" description="Bacterial surface antigen (D15)" evidence="3">
    <location>
        <begin position="196"/>
        <end position="365"/>
    </location>
</feature>
<dbReference type="RefSeq" id="WP_009055748.1">
    <property type="nucleotide sequence ID" value="NZ_AJYA01000029.1"/>
</dbReference>
<evidence type="ECO:0000313" key="5">
    <source>
        <dbReference type="Proteomes" id="UP000005551"/>
    </source>
</evidence>
<accession>I5C155</accession>
<dbReference type="InterPro" id="IPR000184">
    <property type="entry name" value="Bac_surfAg_D15"/>
</dbReference>
<organism evidence="4 5">
    <name type="scientific">Nitritalea halalkaliphila LW7</name>
    <dbReference type="NCBI Taxonomy" id="1189621"/>
    <lineage>
        <taxon>Bacteria</taxon>
        <taxon>Pseudomonadati</taxon>
        <taxon>Bacteroidota</taxon>
        <taxon>Cytophagia</taxon>
        <taxon>Cytophagales</taxon>
        <taxon>Cyclobacteriaceae</taxon>
        <taxon>Nitritalea</taxon>
    </lineage>
</organism>
<dbReference type="EMBL" id="AJYA01000029">
    <property type="protein sequence ID" value="EIM75557.1"/>
    <property type="molecule type" value="Genomic_DNA"/>
</dbReference>
<dbReference type="STRING" id="1189621.A3SI_12928"/>
<sequence length="380" mass="42627">MKYPFLFFFISFFLTFSLRGQQMDAETLADTAVSAPQVQVLDKLFRLGDRVLSGLTVGERIFIPAVVFAPETSVGLGVKSVKIAEKEGGGRPNTYPFTFLYTLNNQWILSAEADIWTKADKQHIFARVEFNDYPFFFFGTGANPLAEGQPYSSRFARVFVSAGENYFHRHLYGGAFVRYRRESVYAFEANGLFDDPELLGIDPFQQLTIGVQWTFDSRDNLFYPTRGVWATFRAGFSVEGLLSDFENTTFEQDIRAYRQIGTGGVLAAQLYHEFQGGDVPFTTLSQFGGANLMRGYFRGRHRDSGVLAFQAELRQPLYKKLSIAIFSGLGTVYRPGEVAPLRASGGLGARYRLSENGLQLRIDLAYGDALKGYFGLNEAF</sequence>
<comment type="subcellular location">
    <subcellularLocation>
        <location evidence="1">Membrane</location>
    </subcellularLocation>
</comment>
<reference evidence="4 5" key="1">
    <citation type="submission" date="2012-05" db="EMBL/GenBank/DDBJ databases">
        <title>Genome sequence of Nitritalea halalkaliphila LW7.</title>
        <authorList>
            <person name="Jangir P.K."/>
            <person name="Singh A."/>
            <person name="Shivaji S."/>
            <person name="Sharma R."/>
        </authorList>
    </citation>
    <scope>NUCLEOTIDE SEQUENCE [LARGE SCALE GENOMIC DNA]</scope>
    <source>
        <strain evidence="4 5">LW7</strain>
    </source>
</reference>
<evidence type="ECO:0000313" key="4">
    <source>
        <dbReference type="EMBL" id="EIM75557.1"/>
    </source>
</evidence>